<sequence length="201" mass="22643">MTRRLLTASDWSQDTASVETFLDSPTFDPTTGFGGNGPFVDSSNVNRDFAPQLCVVKLNQAVVDRTMEASKFYEFDRRFQGAIDIEGLTYHGGGHVGIGAELGDISDIYSSPGDPLLFMHHANIDRIWDKWQRKAWSCRKKDIGGPDTGFAYPYNFFAPTPLQERYLPIQDGVLWLGPWGKLCQIQEVMDTRGDKLCYAYQ</sequence>
<gene>
    <name evidence="4" type="ORF">IM811_007296</name>
</gene>
<evidence type="ECO:0000313" key="4">
    <source>
        <dbReference type="EMBL" id="KAF9756352.1"/>
    </source>
</evidence>
<evidence type="ECO:0000313" key="5">
    <source>
        <dbReference type="Proteomes" id="UP000616885"/>
    </source>
</evidence>
<dbReference type="InterPro" id="IPR050316">
    <property type="entry name" value="Tyrosinase/Hemocyanin"/>
</dbReference>
<accession>A0A8H7NIK8</accession>
<reference evidence="4" key="1">
    <citation type="submission" date="2020-10" db="EMBL/GenBank/DDBJ databases">
        <title>High-Quality Genome Resource of Clonostachys rosea strain S41 by Oxford Nanopore Long-Read Sequencing.</title>
        <authorList>
            <person name="Wang H."/>
        </authorList>
    </citation>
    <scope>NUCLEOTIDE SEQUENCE</scope>
    <source>
        <strain evidence="4">S41</strain>
    </source>
</reference>
<dbReference type="InterPro" id="IPR008922">
    <property type="entry name" value="Di-copper_centre_dom_sf"/>
</dbReference>
<dbReference type="PANTHER" id="PTHR11474:SF126">
    <property type="entry name" value="TYROSINASE-LIKE PROTEIN TYR-1-RELATED"/>
    <property type="match status" value="1"/>
</dbReference>
<dbReference type="GO" id="GO:0046872">
    <property type="term" value="F:metal ion binding"/>
    <property type="evidence" value="ECO:0007669"/>
    <property type="project" value="UniProtKB-KW"/>
</dbReference>
<proteinExistence type="predicted"/>
<feature type="domain" description="Tyrosinase copper-binding" evidence="3">
    <location>
        <begin position="42"/>
        <end position="134"/>
    </location>
</feature>
<dbReference type="Pfam" id="PF00264">
    <property type="entry name" value="Tyrosinase"/>
    <property type="match status" value="1"/>
</dbReference>
<dbReference type="InterPro" id="IPR002227">
    <property type="entry name" value="Tyrosinase_Cu-bd"/>
</dbReference>
<organism evidence="4 5">
    <name type="scientific">Bionectria ochroleuca</name>
    <name type="common">Gliocladium roseum</name>
    <dbReference type="NCBI Taxonomy" id="29856"/>
    <lineage>
        <taxon>Eukaryota</taxon>
        <taxon>Fungi</taxon>
        <taxon>Dikarya</taxon>
        <taxon>Ascomycota</taxon>
        <taxon>Pezizomycotina</taxon>
        <taxon>Sordariomycetes</taxon>
        <taxon>Hypocreomycetidae</taxon>
        <taxon>Hypocreales</taxon>
        <taxon>Bionectriaceae</taxon>
        <taxon>Clonostachys</taxon>
    </lineage>
</organism>
<dbReference type="PANTHER" id="PTHR11474">
    <property type="entry name" value="TYROSINASE FAMILY MEMBER"/>
    <property type="match status" value="1"/>
</dbReference>
<protein>
    <recommendedName>
        <fullName evidence="3">Tyrosinase copper-binding domain-containing protein</fullName>
    </recommendedName>
</protein>
<evidence type="ECO:0000259" key="3">
    <source>
        <dbReference type="Pfam" id="PF00264"/>
    </source>
</evidence>
<dbReference type="SUPFAM" id="SSF48056">
    <property type="entry name" value="Di-copper centre-containing domain"/>
    <property type="match status" value="1"/>
</dbReference>
<dbReference type="AlphaFoldDB" id="A0A8H7NIK8"/>
<keyword evidence="2" id="KW-0186">Copper</keyword>
<name>A0A8H7NIK8_BIOOC</name>
<dbReference type="GO" id="GO:0016491">
    <property type="term" value="F:oxidoreductase activity"/>
    <property type="evidence" value="ECO:0007669"/>
    <property type="project" value="InterPro"/>
</dbReference>
<comment type="caution">
    <text evidence="4">The sequence shown here is derived from an EMBL/GenBank/DDBJ whole genome shotgun (WGS) entry which is preliminary data.</text>
</comment>
<evidence type="ECO:0000256" key="1">
    <source>
        <dbReference type="ARBA" id="ARBA00022723"/>
    </source>
</evidence>
<evidence type="ECO:0000256" key="2">
    <source>
        <dbReference type="ARBA" id="ARBA00023008"/>
    </source>
</evidence>
<dbReference type="EMBL" id="JADCTT010000002">
    <property type="protein sequence ID" value="KAF9756352.1"/>
    <property type="molecule type" value="Genomic_DNA"/>
</dbReference>
<dbReference type="Gene3D" id="1.10.1280.10">
    <property type="entry name" value="Di-copper center containing domain from catechol oxidase"/>
    <property type="match status" value="1"/>
</dbReference>
<dbReference type="Proteomes" id="UP000616885">
    <property type="component" value="Unassembled WGS sequence"/>
</dbReference>
<keyword evidence="1" id="KW-0479">Metal-binding</keyword>